<dbReference type="Gene3D" id="1.10.340.70">
    <property type="match status" value="1"/>
</dbReference>
<dbReference type="InterPro" id="IPR050951">
    <property type="entry name" value="Retrovirus_Pol_polyprotein"/>
</dbReference>
<evidence type="ECO:0000259" key="1">
    <source>
        <dbReference type="PROSITE" id="PS50994"/>
    </source>
</evidence>
<dbReference type="Proteomes" id="UP000596742">
    <property type="component" value="Unassembled WGS sequence"/>
</dbReference>
<dbReference type="PANTHER" id="PTHR37984:SF5">
    <property type="entry name" value="PROTEIN NYNRIN-LIKE"/>
    <property type="match status" value="1"/>
</dbReference>
<evidence type="ECO:0000313" key="3">
    <source>
        <dbReference type="Proteomes" id="UP000596742"/>
    </source>
</evidence>
<dbReference type="InterPro" id="IPR041588">
    <property type="entry name" value="Integrase_H2C2"/>
</dbReference>
<organism evidence="2 3">
    <name type="scientific">Mytilus galloprovincialis</name>
    <name type="common">Mediterranean mussel</name>
    <dbReference type="NCBI Taxonomy" id="29158"/>
    <lineage>
        <taxon>Eukaryota</taxon>
        <taxon>Metazoa</taxon>
        <taxon>Spiralia</taxon>
        <taxon>Lophotrochozoa</taxon>
        <taxon>Mollusca</taxon>
        <taxon>Bivalvia</taxon>
        <taxon>Autobranchia</taxon>
        <taxon>Pteriomorphia</taxon>
        <taxon>Mytilida</taxon>
        <taxon>Mytiloidea</taxon>
        <taxon>Mytilidae</taxon>
        <taxon>Mytilinae</taxon>
        <taxon>Mytilus</taxon>
    </lineage>
</organism>
<keyword evidence="3" id="KW-1185">Reference proteome</keyword>
<comment type="caution">
    <text evidence="2">The sequence shown here is derived from an EMBL/GenBank/DDBJ whole genome shotgun (WGS) entry which is preliminary data.</text>
</comment>
<dbReference type="AlphaFoldDB" id="A0A8B6EQR7"/>
<dbReference type="InterPro" id="IPR036397">
    <property type="entry name" value="RNaseH_sf"/>
</dbReference>
<proteinExistence type="predicted"/>
<dbReference type="Pfam" id="PF17921">
    <property type="entry name" value="Integrase_H2C2"/>
    <property type="match status" value="1"/>
</dbReference>
<name>A0A8B6EQR7_MYTGA</name>
<gene>
    <name evidence="2" type="ORF">MGAL_10B093274</name>
</gene>
<accession>A0A8B6EQR7</accession>
<sequence length="200" mass="22868">MSPSSFKRGCSLSYHDSSVGGAHLGIERVYHALSLKYFWPKMHQSIENYIRSCDRCQRIKRDTKVDSFSKWSEAFPMKTQEASEVAKVLFREIISRYGAMKCLVTDLGRNFVSNLVNALCEMLNITRHHTSSYHPQTNGLVERTNSTLIQAVRAYSDKDQNNWPNKLPGILMAFRNSPSTQSTEYFSLLNGVRQGDELTF</sequence>
<protein>
    <recommendedName>
        <fullName evidence="1">Integrase catalytic domain-containing protein</fullName>
    </recommendedName>
</protein>
<dbReference type="SUPFAM" id="SSF53098">
    <property type="entry name" value="Ribonuclease H-like"/>
    <property type="match status" value="1"/>
</dbReference>
<dbReference type="Gene3D" id="3.30.420.10">
    <property type="entry name" value="Ribonuclease H-like superfamily/Ribonuclease H"/>
    <property type="match status" value="1"/>
</dbReference>
<dbReference type="PANTHER" id="PTHR37984">
    <property type="entry name" value="PROTEIN CBG26694"/>
    <property type="match status" value="1"/>
</dbReference>
<dbReference type="EMBL" id="UYJE01005492">
    <property type="protein sequence ID" value="VDI37789.1"/>
    <property type="molecule type" value="Genomic_DNA"/>
</dbReference>
<dbReference type="GO" id="GO:0003676">
    <property type="term" value="F:nucleic acid binding"/>
    <property type="evidence" value="ECO:0007669"/>
    <property type="project" value="InterPro"/>
</dbReference>
<dbReference type="GO" id="GO:0015074">
    <property type="term" value="P:DNA integration"/>
    <property type="evidence" value="ECO:0007669"/>
    <property type="project" value="InterPro"/>
</dbReference>
<dbReference type="InterPro" id="IPR012337">
    <property type="entry name" value="RNaseH-like_sf"/>
</dbReference>
<feature type="domain" description="Integrase catalytic" evidence="1">
    <location>
        <begin position="63"/>
        <end position="200"/>
    </location>
</feature>
<dbReference type="PROSITE" id="PS50994">
    <property type="entry name" value="INTEGRASE"/>
    <property type="match status" value="1"/>
</dbReference>
<evidence type="ECO:0000313" key="2">
    <source>
        <dbReference type="EMBL" id="VDI37789.1"/>
    </source>
</evidence>
<reference evidence="2" key="1">
    <citation type="submission" date="2018-11" db="EMBL/GenBank/DDBJ databases">
        <authorList>
            <person name="Alioto T."/>
            <person name="Alioto T."/>
        </authorList>
    </citation>
    <scope>NUCLEOTIDE SEQUENCE</scope>
</reference>
<dbReference type="OrthoDB" id="6144934at2759"/>
<dbReference type="InterPro" id="IPR001584">
    <property type="entry name" value="Integrase_cat-core"/>
</dbReference>